<feature type="transmembrane region" description="Helical" evidence="1">
    <location>
        <begin position="99"/>
        <end position="118"/>
    </location>
</feature>
<gene>
    <name evidence="2" type="ORF">CSOJ01_02062</name>
</gene>
<dbReference type="EMBL" id="WIGN01000017">
    <property type="protein sequence ID" value="KAF6818181.1"/>
    <property type="molecule type" value="Genomic_DNA"/>
</dbReference>
<evidence type="ECO:0000256" key="1">
    <source>
        <dbReference type="SAM" id="Phobius"/>
    </source>
</evidence>
<feature type="transmembrane region" description="Helical" evidence="1">
    <location>
        <begin position="70"/>
        <end position="93"/>
    </location>
</feature>
<dbReference type="Proteomes" id="UP000652219">
    <property type="component" value="Unassembled WGS sequence"/>
</dbReference>
<proteinExistence type="predicted"/>
<evidence type="ECO:0000313" key="2">
    <source>
        <dbReference type="EMBL" id="KAF6818181.1"/>
    </source>
</evidence>
<protein>
    <submittedName>
        <fullName evidence="2">Uncharacterized protein</fullName>
    </submittedName>
</protein>
<keyword evidence="1" id="KW-1133">Transmembrane helix</keyword>
<keyword evidence="3" id="KW-1185">Reference proteome</keyword>
<accession>A0A8H6JST3</accession>
<reference evidence="2 3" key="1">
    <citation type="journal article" date="2020" name="Phytopathology">
        <title>Genome Sequence Resources of Colletotrichum truncatum, C. plurivorum, C. musicola, and C. sojae: Four Species Pathogenic to Soybean (Glycine max).</title>
        <authorList>
            <person name="Rogerio F."/>
            <person name="Boufleur T.R."/>
            <person name="Ciampi-Guillardi M."/>
            <person name="Sukno S.A."/>
            <person name="Thon M.R."/>
            <person name="Massola Junior N.S."/>
            <person name="Baroncelli R."/>
        </authorList>
    </citation>
    <scope>NUCLEOTIDE SEQUENCE [LARGE SCALE GENOMIC DNA]</scope>
    <source>
        <strain evidence="2 3">LFN0009</strain>
    </source>
</reference>
<dbReference type="AlphaFoldDB" id="A0A8H6JST3"/>
<keyword evidence="1" id="KW-0812">Transmembrane</keyword>
<name>A0A8H6JST3_9PEZI</name>
<evidence type="ECO:0000313" key="3">
    <source>
        <dbReference type="Proteomes" id="UP000652219"/>
    </source>
</evidence>
<organism evidence="2 3">
    <name type="scientific">Colletotrichum sojae</name>
    <dbReference type="NCBI Taxonomy" id="2175907"/>
    <lineage>
        <taxon>Eukaryota</taxon>
        <taxon>Fungi</taxon>
        <taxon>Dikarya</taxon>
        <taxon>Ascomycota</taxon>
        <taxon>Pezizomycotina</taxon>
        <taxon>Sordariomycetes</taxon>
        <taxon>Hypocreomycetidae</taxon>
        <taxon>Glomerellales</taxon>
        <taxon>Glomerellaceae</taxon>
        <taxon>Colletotrichum</taxon>
        <taxon>Colletotrichum orchidearum species complex</taxon>
    </lineage>
</organism>
<comment type="caution">
    <text evidence="2">The sequence shown here is derived from an EMBL/GenBank/DDBJ whole genome shotgun (WGS) entry which is preliminary data.</text>
</comment>
<keyword evidence="1" id="KW-0472">Membrane</keyword>
<sequence length="177" mass="19999">MRVSSTNAPEAIKPAHRYRILDYLPYDTLLKMARLGYHIQYDLNVAEESGFFTSGPASFQVYQAHLVTEALVMVAATSFLGLLILTSSIILGASALPAILWFAFGEIAIVVLAVFHVFDSKKMVGDYLSFEKDHFEKSLETSHHPVKNHFDEDYSEESHLETSYHFVKNPVEKDHFA</sequence>